<dbReference type="InParanoid" id="A2F1E6"/>
<dbReference type="PANTHER" id="PTHR11200">
    <property type="entry name" value="INOSITOL 5-PHOSPHATASE"/>
    <property type="match status" value="1"/>
</dbReference>
<reference evidence="2" key="2">
    <citation type="journal article" date="2007" name="Science">
        <title>Draft genome sequence of the sexually transmitted pathogen Trichomonas vaginalis.</title>
        <authorList>
            <person name="Carlton J.M."/>
            <person name="Hirt R.P."/>
            <person name="Silva J.C."/>
            <person name="Delcher A.L."/>
            <person name="Schatz M."/>
            <person name="Zhao Q."/>
            <person name="Wortman J.R."/>
            <person name="Bidwell S.L."/>
            <person name="Alsmark U.C.M."/>
            <person name="Besteiro S."/>
            <person name="Sicheritz-Ponten T."/>
            <person name="Noel C.J."/>
            <person name="Dacks J.B."/>
            <person name="Foster P.G."/>
            <person name="Simillion C."/>
            <person name="Van de Peer Y."/>
            <person name="Miranda-Saavedra D."/>
            <person name="Barton G.J."/>
            <person name="Westrop G.D."/>
            <person name="Mueller S."/>
            <person name="Dessi D."/>
            <person name="Fiori P.L."/>
            <person name="Ren Q."/>
            <person name="Paulsen I."/>
            <person name="Zhang H."/>
            <person name="Bastida-Corcuera F.D."/>
            <person name="Simoes-Barbosa A."/>
            <person name="Brown M.T."/>
            <person name="Hayes R.D."/>
            <person name="Mukherjee M."/>
            <person name="Okumura C.Y."/>
            <person name="Schneider R."/>
            <person name="Smith A.J."/>
            <person name="Vanacova S."/>
            <person name="Villalvazo M."/>
            <person name="Haas B.J."/>
            <person name="Pertea M."/>
            <person name="Feldblyum T.V."/>
            <person name="Utterback T.R."/>
            <person name="Shu C.L."/>
            <person name="Osoegawa K."/>
            <person name="de Jong P.J."/>
            <person name="Hrdy I."/>
            <person name="Horvathova L."/>
            <person name="Zubacova Z."/>
            <person name="Dolezal P."/>
            <person name="Malik S.B."/>
            <person name="Logsdon J.M. Jr."/>
            <person name="Henze K."/>
            <person name="Gupta A."/>
            <person name="Wang C.C."/>
            <person name="Dunne R.L."/>
            <person name="Upcroft J.A."/>
            <person name="Upcroft P."/>
            <person name="White O."/>
            <person name="Salzberg S.L."/>
            <person name="Tang P."/>
            <person name="Chiu C.-H."/>
            <person name="Lee Y.-S."/>
            <person name="Embley T.M."/>
            <person name="Coombs G.H."/>
            <person name="Mottram J.C."/>
            <person name="Tachezy J."/>
            <person name="Fraser-Liggett C.M."/>
            <person name="Johnson P.J."/>
        </authorList>
    </citation>
    <scope>NUCLEOTIDE SEQUENCE [LARGE SCALE GENOMIC DNA]</scope>
    <source>
        <strain evidence="2">G3</strain>
    </source>
</reference>
<dbReference type="InterPro" id="IPR036691">
    <property type="entry name" value="Endo/exonu/phosph_ase_sf"/>
</dbReference>
<dbReference type="Pfam" id="PF22669">
    <property type="entry name" value="Exo_endo_phos2"/>
    <property type="match status" value="1"/>
</dbReference>
<organism evidence="2 3">
    <name type="scientific">Trichomonas vaginalis (strain ATCC PRA-98 / G3)</name>
    <dbReference type="NCBI Taxonomy" id="412133"/>
    <lineage>
        <taxon>Eukaryota</taxon>
        <taxon>Metamonada</taxon>
        <taxon>Parabasalia</taxon>
        <taxon>Trichomonadida</taxon>
        <taxon>Trichomonadidae</taxon>
        <taxon>Trichomonas</taxon>
    </lineage>
</organism>
<evidence type="ECO:0000313" key="2">
    <source>
        <dbReference type="EMBL" id="EAY01233.1"/>
    </source>
</evidence>
<dbReference type="SUPFAM" id="SSF56219">
    <property type="entry name" value="DNase I-like"/>
    <property type="match status" value="1"/>
</dbReference>
<keyword evidence="3" id="KW-1185">Reference proteome</keyword>
<evidence type="ECO:0000259" key="1">
    <source>
        <dbReference type="SMART" id="SM00128"/>
    </source>
</evidence>
<dbReference type="RefSeq" id="XP_001314048.1">
    <property type="nucleotide sequence ID" value="XM_001314041.1"/>
</dbReference>
<keyword evidence="2" id="KW-0540">Nuclease</keyword>
<dbReference type="SMART" id="SM00128">
    <property type="entry name" value="IPPc"/>
    <property type="match status" value="1"/>
</dbReference>
<dbReference type="GO" id="GO:0004439">
    <property type="term" value="F:phosphatidylinositol-4,5-bisphosphate 5-phosphatase activity"/>
    <property type="evidence" value="ECO:0000318"/>
    <property type="project" value="GO_Central"/>
</dbReference>
<dbReference type="AlphaFoldDB" id="A2F1E6"/>
<accession>A2F1E6</accession>
<dbReference type="OMA" id="VWANNEY"/>
<keyword evidence="2" id="KW-0378">Hydrolase</keyword>
<sequence>MEKKAHILVMTFNLAASDVPLDAFSFLPKGYDMYILGFQEVGPFIPLACDAKQNALSQILETKFEKEYFIMTNMTMLGLKLFIAVKKEHEKYVWANNEYFIPTGADGAYGNKGAVAVSINYDQTKILFICAHFAAHEKAILDRNRNYSDIMTKIISYSGCDPREMHNFIFFFGDLNYRIDLSYDDAKRLSMAGMYPNLILYDQLQRERTSIHVFSGFSEEEITFPPTYKFDKDSMLYDTSKKERVPSYCDRILFFANSRKTLTVNSYTSYMDVMFSDHRPVVADFTFDLVDKLEVQKSTEKSSRVCRI</sequence>
<dbReference type="GO" id="GO:0004519">
    <property type="term" value="F:endonuclease activity"/>
    <property type="evidence" value="ECO:0007669"/>
    <property type="project" value="UniProtKB-KW"/>
</dbReference>
<dbReference type="EMBL" id="DS113573">
    <property type="protein sequence ID" value="EAY01233.1"/>
    <property type="molecule type" value="Genomic_DNA"/>
</dbReference>
<gene>
    <name evidence="2" type="ORF">TVAG_027000</name>
</gene>
<dbReference type="Gene3D" id="3.60.10.10">
    <property type="entry name" value="Endonuclease/exonuclease/phosphatase"/>
    <property type="match status" value="1"/>
</dbReference>
<dbReference type="OrthoDB" id="7862313at2759"/>
<dbReference type="GO" id="GO:0046856">
    <property type="term" value="P:phosphatidylinositol dephosphorylation"/>
    <property type="evidence" value="ECO:0007669"/>
    <property type="project" value="InterPro"/>
</dbReference>
<reference evidence="2" key="1">
    <citation type="submission" date="2006-10" db="EMBL/GenBank/DDBJ databases">
        <authorList>
            <person name="Amadeo P."/>
            <person name="Zhao Q."/>
            <person name="Wortman J."/>
            <person name="Fraser-Liggett C."/>
            <person name="Carlton J."/>
        </authorList>
    </citation>
    <scope>NUCLEOTIDE SEQUENCE</scope>
    <source>
        <strain evidence="2">G3</strain>
    </source>
</reference>
<dbReference type="VEuPathDB" id="TrichDB:TVAG_027000"/>
<dbReference type="InterPro" id="IPR046985">
    <property type="entry name" value="IP5"/>
</dbReference>
<proteinExistence type="predicted"/>
<feature type="domain" description="Inositol polyphosphate-related phosphatase" evidence="1">
    <location>
        <begin position="3"/>
        <end position="294"/>
    </location>
</feature>
<dbReference type="PANTHER" id="PTHR11200:SF300">
    <property type="entry name" value="TYPE II INOSITOL 1,4,5-TRISPHOSPHATE 5-PHOSPHATASE"/>
    <property type="match status" value="1"/>
</dbReference>
<name>A2F1E6_TRIV3</name>
<dbReference type="Proteomes" id="UP000001542">
    <property type="component" value="Unassembled WGS sequence"/>
</dbReference>
<dbReference type="STRING" id="5722.A2F1E6"/>
<evidence type="ECO:0000313" key="3">
    <source>
        <dbReference type="Proteomes" id="UP000001542"/>
    </source>
</evidence>
<dbReference type="SMR" id="A2F1E6"/>
<dbReference type="VEuPathDB" id="TrichDB:TVAGG3_0947550"/>
<dbReference type="eggNOG" id="KOG0566">
    <property type="taxonomic scope" value="Eukaryota"/>
</dbReference>
<dbReference type="KEGG" id="tva:4759058"/>
<dbReference type="InterPro" id="IPR000300">
    <property type="entry name" value="IPPc"/>
</dbReference>
<keyword evidence="2" id="KW-0255">Endonuclease</keyword>
<protein>
    <submittedName>
        <fullName evidence="2">Endonuclease/Exonuclease/phosphatase family protein</fullName>
    </submittedName>
</protein>